<organism evidence="1 2">
    <name type="scientific">Ensifer adhaerens</name>
    <name type="common">Sinorhizobium morelense</name>
    <dbReference type="NCBI Taxonomy" id="106592"/>
    <lineage>
        <taxon>Bacteria</taxon>
        <taxon>Pseudomonadati</taxon>
        <taxon>Pseudomonadota</taxon>
        <taxon>Alphaproteobacteria</taxon>
        <taxon>Hyphomicrobiales</taxon>
        <taxon>Rhizobiaceae</taxon>
        <taxon>Sinorhizobium/Ensifer group</taxon>
        <taxon>Ensifer</taxon>
    </lineage>
</organism>
<evidence type="ECO:0000313" key="1">
    <source>
        <dbReference type="EMBL" id="KOF21516.1"/>
    </source>
</evidence>
<dbReference type="Gene3D" id="6.10.250.730">
    <property type="match status" value="1"/>
</dbReference>
<sequence>MSEKTFATPIHLKLSSKRQTVVRTVWEAHELLRQWPGRRGREYRAALQRCLDALDGLTSVNRASRCFAAAARESGLLLA</sequence>
<protein>
    <recommendedName>
        <fullName evidence="3">DUF982 domain-containing protein</fullName>
    </recommendedName>
</protein>
<dbReference type="PATRIC" id="fig|106592.7.peg.3332"/>
<comment type="caution">
    <text evidence="1">The sequence shown here is derived from an EMBL/GenBank/DDBJ whole genome shotgun (WGS) entry which is preliminary data.</text>
</comment>
<name>A0A0L8C3P0_ENSAD</name>
<reference evidence="2" key="1">
    <citation type="submission" date="2015-07" db="EMBL/GenBank/DDBJ databases">
        <title>Whole genome sequence of an Ensifer adhaerens strain isolated from a cave pool in the Wind Cave National Park.</title>
        <authorList>
            <person name="Eng W.W.H."/>
            <person name="Gan H.M."/>
            <person name="Barton H.A."/>
            <person name="Savka M.A."/>
        </authorList>
    </citation>
    <scope>NUCLEOTIDE SEQUENCE [LARGE SCALE GENOMIC DNA]</scope>
    <source>
        <strain evidence="2">SD006</strain>
    </source>
</reference>
<dbReference type="Proteomes" id="UP000037425">
    <property type="component" value="Unassembled WGS sequence"/>
</dbReference>
<accession>A0A0L8C3P0</accession>
<dbReference type="OrthoDB" id="8084083at2"/>
<dbReference type="AlphaFoldDB" id="A0A0L8C3P0"/>
<dbReference type="Pfam" id="PF06169">
    <property type="entry name" value="DUF982"/>
    <property type="match status" value="1"/>
</dbReference>
<dbReference type="RefSeq" id="WP_053248441.1">
    <property type="nucleotide sequence ID" value="NZ_LGAP01000002.1"/>
</dbReference>
<gene>
    <name evidence="1" type="ORF">AC244_08335</name>
</gene>
<proteinExistence type="predicted"/>
<dbReference type="EMBL" id="LGAP01000002">
    <property type="protein sequence ID" value="KOF21516.1"/>
    <property type="molecule type" value="Genomic_DNA"/>
</dbReference>
<evidence type="ECO:0008006" key="3">
    <source>
        <dbReference type="Google" id="ProtNLM"/>
    </source>
</evidence>
<dbReference type="InterPro" id="IPR010385">
    <property type="entry name" value="DUF982"/>
</dbReference>
<evidence type="ECO:0000313" key="2">
    <source>
        <dbReference type="Proteomes" id="UP000037425"/>
    </source>
</evidence>